<dbReference type="PROSITE" id="PS50103">
    <property type="entry name" value="ZF_C3H1"/>
    <property type="match status" value="4"/>
</dbReference>
<keyword evidence="4 9" id="KW-0479">Metal-binding</keyword>
<dbReference type="PROSITE" id="PS50089">
    <property type="entry name" value="ZF_RING_2"/>
    <property type="match status" value="1"/>
</dbReference>
<sequence length="361" mass="41052">MSNSTPVCRYFANGACDMGDSCRYSHDRSSVNSQICQFYAIGRCSFGNRCRFDHRKPNSQSPRPTTSSSRPTTSTGAATPRVVKPPTPAAIPKPGLNVQAPEFIPSWKKNTVNSYAAAAGASNSAEYLEQKRLENLALCPYFEKSGECPRSETCVFAHGDLCDMCNTWCMHPFSMDKRNEHFKECSSNHEKAMEMAFMEQQSLEKSCGICMELIFESELRFGILPGCKHCFCLSCIREWRSKHETSDLDESVVRSCPECRQHSDYVIPSVLWVEGEQEKKVLIEIYKENLKRKVCKYYNGSERGVCPFGNKCFYKHQLPDGSIDPGESPRARRRARIADFLDIDDEDFDYISDLLDRFLIE</sequence>
<dbReference type="Gene3D" id="3.30.40.10">
    <property type="entry name" value="Zinc/RING finger domain, C3HC4 (zinc finger)"/>
    <property type="match status" value="1"/>
</dbReference>
<evidence type="ECO:0000256" key="4">
    <source>
        <dbReference type="ARBA" id="ARBA00022723"/>
    </source>
</evidence>
<evidence type="ECO:0000256" key="5">
    <source>
        <dbReference type="ARBA" id="ARBA00022737"/>
    </source>
</evidence>
<dbReference type="GO" id="GO:0000209">
    <property type="term" value="P:protein polyubiquitination"/>
    <property type="evidence" value="ECO:0007669"/>
    <property type="project" value="InterPro"/>
</dbReference>
<reference evidence="13 14" key="1">
    <citation type="submission" date="2020-04" db="EMBL/GenBank/DDBJ databases">
        <authorList>
            <person name="Laetsch R D."/>
            <person name="Stevens L."/>
            <person name="Kumar S."/>
            <person name="Blaxter L. M."/>
        </authorList>
    </citation>
    <scope>NUCLEOTIDE SEQUENCE [LARGE SCALE GENOMIC DNA]</scope>
</reference>
<feature type="zinc finger region" description="C3H1-type" evidence="9">
    <location>
        <begin position="289"/>
        <end position="319"/>
    </location>
</feature>
<keyword evidence="8 9" id="KW-0862">Zinc</keyword>
<keyword evidence="5" id="KW-0677">Repeat</keyword>
<dbReference type="PROSITE" id="PS00518">
    <property type="entry name" value="ZF_RING_1"/>
    <property type="match status" value="1"/>
</dbReference>
<feature type="zinc finger region" description="C3H1-type" evidence="9">
    <location>
        <begin position="133"/>
        <end position="161"/>
    </location>
</feature>
<evidence type="ECO:0000313" key="14">
    <source>
        <dbReference type="Proteomes" id="UP000494206"/>
    </source>
</evidence>
<dbReference type="Proteomes" id="UP000494206">
    <property type="component" value="Unassembled WGS sequence"/>
</dbReference>
<comment type="catalytic activity">
    <reaction evidence="1">
        <text>S-ubiquitinyl-[E2 ubiquitin-conjugating enzyme]-L-cysteine + [acceptor protein]-L-lysine = [E2 ubiquitin-conjugating enzyme]-L-cysteine + N(6)-ubiquitinyl-[acceptor protein]-L-lysine.</text>
        <dbReference type="EC" id="2.3.2.27"/>
    </reaction>
</comment>
<keyword evidence="3" id="KW-0808">Transferase</keyword>
<dbReference type="FunFam" id="3.30.40.10:FF:000117">
    <property type="entry name" value="Probable E3 ubiquitin-protein ligase makorin-1"/>
    <property type="match status" value="1"/>
</dbReference>
<dbReference type="InterPro" id="IPR045072">
    <property type="entry name" value="MKRN-like"/>
</dbReference>
<feature type="domain" description="C3H1-type" evidence="12">
    <location>
        <begin position="133"/>
        <end position="161"/>
    </location>
</feature>
<dbReference type="InterPro" id="IPR017907">
    <property type="entry name" value="Znf_RING_CS"/>
</dbReference>
<feature type="zinc finger region" description="C3H1-type" evidence="9">
    <location>
        <begin position="2"/>
        <end position="29"/>
    </location>
</feature>
<feature type="domain" description="C3H1-type" evidence="12">
    <location>
        <begin position="289"/>
        <end position="319"/>
    </location>
</feature>
<dbReference type="InterPro" id="IPR000571">
    <property type="entry name" value="Znf_CCCH"/>
</dbReference>
<evidence type="ECO:0000256" key="1">
    <source>
        <dbReference type="ARBA" id="ARBA00000900"/>
    </source>
</evidence>
<dbReference type="Pfam" id="PF13639">
    <property type="entry name" value="zf-RING_2"/>
    <property type="match status" value="1"/>
</dbReference>
<dbReference type="Gene3D" id="3.30.1370.210">
    <property type="match status" value="2"/>
</dbReference>
<comment type="caution">
    <text evidence="13">The sequence shown here is derived from an EMBL/GenBank/DDBJ whole genome shotgun (WGS) entry which is preliminary data.</text>
</comment>
<dbReference type="PANTHER" id="PTHR11224:SF10">
    <property type="entry name" value="IP09428P-RELATED"/>
    <property type="match status" value="1"/>
</dbReference>
<dbReference type="SMART" id="SM00356">
    <property type="entry name" value="ZnF_C3H1"/>
    <property type="match status" value="4"/>
</dbReference>
<accession>A0A8S1F042</accession>
<evidence type="ECO:0000259" key="11">
    <source>
        <dbReference type="PROSITE" id="PS50089"/>
    </source>
</evidence>
<dbReference type="GO" id="GO:0008270">
    <property type="term" value="F:zinc ion binding"/>
    <property type="evidence" value="ECO:0007669"/>
    <property type="project" value="UniProtKB-KW"/>
</dbReference>
<dbReference type="InterPro" id="IPR001841">
    <property type="entry name" value="Znf_RING"/>
</dbReference>
<evidence type="ECO:0000256" key="9">
    <source>
        <dbReference type="PROSITE-ProRule" id="PRU00723"/>
    </source>
</evidence>
<feature type="zinc finger region" description="C3H1-type" evidence="9">
    <location>
        <begin position="30"/>
        <end position="57"/>
    </location>
</feature>
<keyword evidence="7" id="KW-0833">Ubl conjugation pathway</keyword>
<dbReference type="Pfam" id="PF00642">
    <property type="entry name" value="zf-CCCH"/>
    <property type="match status" value="2"/>
</dbReference>
<evidence type="ECO:0000256" key="3">
    <source>
        <dbReference type="ARBA" id="ARBA00022679"/>
    </source>
</evidence>
<gene>
    <name evidence="13" type="ORF">CBOVIS_LOCUS8298</name>
</gene>
<feature type="compositionally biased region" description="Low complexity" evidence="10">
    <location>
        <begin position="61"/>
        <end position="75"/>
    </location>
</feature>
<dbReference type="Pfam" id="PF14608">
    <property type="entry name" value="zf-CCCH_2"/>
    <property type="match status" value="1"/>
</dbReference>
<keyword evidence="6 9" id="KW-0863">Zinc-finger</keyword>
<dbReference type="InterPro" id="IPR036855">
    <property type="entry name" value="Znf_CCCH_sf"/>
</dbReference>
<feature type="domain" description="C3H1-type" evidence="12">
    <location>
        <begin position="2"/>
        <end position="29"/>
    </location>
</feature>
<dbReference type="Pfam" id="PF18044">
    <property type="entry name" value="zf-CCCH_4"/>
    <property type="match status" value="1"/>
</dbReference>
<dbReference type="OrthoDB" id="411372at2759"/>
<dbReference type="GO" id="GO:0061630">
    <property type="term" value="F:ubiquitin protein ligase activity"/>
    <property type="evidence" value="ECO:0007669"/>
    <property type="project" value="UniProtKB-EC"/>
</dbReference>
<evidence type="ECO:0000256" key="8">
    <source>
        <dbReference type="ARBA" id="ARBA00022833"/>
    </source>
</evidence>
<organism evidence="13 14">
    <name type="scientific">Caenorhabditis bovis</name>
    <dbReference type="NCBI Taxonomy" id="2654633"/>
    <lineage>
        <taxon>Eukaryota</taxon>
        <taxon>Metazoa</taxon>
        <taxon>Ecdysozoa</taxon>
        <taxon>Nematoda</taxon>
        <taxon>Chromadorea</taxon>
        <taxon>Rhabditida</taxon>
        <taxon>Rhabditina</taxon>
        <taxon>Rhabditomorpha</taxon>
        <taxon>Rhabditoidea</taxon>
        <taxon>Rhabditidae</taxon>
        <taxon>Peloderinae</taxon>
        <taxon>Caenorhabditis</taxon>
    </lineage>
</organism>
<evidence type="ECO:0000256" key="2">
    <source>
        <dbReference type="ARBA" id="ARBA00012483"/>
    </source>
</evidence>
<evidence type="ECO:0000256" key="6">
    <source>
        <dbReference type="ARBA" id="ARBA00022771"/>
    </source>
</evidence>
<dbReference type="PANTHER" id="PTHR11224">
    <property type="entry name" value="MAKORIN-RELATED"/>
    <property type="match status" value="1"/>
</dbReference>
<evidence type="ECO:0000259" key="12">
    <source>
        <dbReference type="PROSITE" id="PS50103"/>
    </source>
</evidence>
<dbReference type="SMART" id="SM00184">
    <property type="entry name" value="RING"/>
    <property type="match status" value="1"/>
</dbReference>
<dbReference type="SUPFAM" id="SSF90229">
    <property type="entry name" value="CCCH zinc finger"/>
    <property type="match status" value="4"/>
</dbReference>
<dbReference type="CDD" id="cd16521">
    <property type="entry name" value="RING-HC_MKRN"/>
    <property type="match status" value="1"/>
</dbReference>
<dbReference type="EC" id="2.3.2.27" evidence="2"/>
<keyword evidence="14" id="KW-1185">Reference proteome</keyword>
<dbReference type="InterPro" id="IPR041367">
    <property type="entry name" value="Znf-CCCH_4"/>
</dbReference>
<feature type="domain" description="C3H1-type" evidence="12">
    <location>
        <begin position="30"/>
        <end position="57"/>
    </location>
</feature>
<dbReference type="SUPFAM" id="SSF57850">
    <property type="entry name" value="RING/U-box"/>
    <property type="match status" value="1"/>
</dbReference>
<dbReference type="EMBL" id="CADEPM010000005">
    <property type="protein sequence ID" value="CAB3406194.1"/>
    <property type="molecule type" value="Genomic_DNA"/>
</dbReference>
<evidence type="ECO:0000313" key="13">
    <source>
        <dbReference type="EMBL" id="CAB3406194.1"/>
    </source>
</evidence>
<dbReference type="AlphaFoldDB" id="A0A8S1F042"/>
<proteinExistence type="predicted"/>
<name>A0A8S1F042_9PELO</name>
<feature type="region of interest" description="Disordered" evidence="10">
    <location>
        <begin position="55"/>
        <end position="94"/>
    </location>
</feature>
<protein>
    <recommendedName>
        <fullName evidence="2">RING-type E3 ubiquitin transferase</fullName>
        <ecNumber evidence="2">2.3.2.27</ecNumber>
    </recommendedName>
</protein>
<evidence type="ECO:0000256" key="7">
    <source>
        <dbReference type="ARBA" id="ARBA00022786"/>
    </source>
</evidence>
<feature type="domain" description="RING-type" evidence="11">
    <location>
        <begin position="207"/>
        <end position="260"/>
    </location>
</feature>
<evidence type="ECO:0000256" key="10">
    <source>
        <dbReference type="SAM" id="MobiDB-lite"/>
    </source>
</evidence>
<dbReference type="InterPro" id="IPR013083">
    <property type="entry name" value="Znf_RING/FYVE/PHD"/>
</dbReference>